<comment type="subcellular location">
    <subcellularLocation>
        <location evidence="1">Membrane</location>
        <topology evidence="1">Single-pass type I membrane protein</topology>
    </subcellularLocation>
</comment>
<feature type="compositionally biased region" description="Polar residues" evidence="9">
    <location>
        <begin position="862"/>
        <end position="876"/>
    </location>
</feature>
<evidence type="ECO:0000256" key="8">
    <source>
        <dbReference type="ARBA" id="ARBA00023319"/>
    </source>
</evidence>
<evidence type="ECO:0000256" key="5">
    <source>
        <dbReference type="ARBA" id="ARBA00023136"/>
    </source>
</evidence>
<gene>
    <name evidence="12" type="ORF">MCOR_55219</name>
</gene>
<feature type="domain" description="BED-type" evidence="11">
    <location>
        <begin position="6"/>
        <end position="47"/>
    </location>
</feature>
<evidence type="ECO:0000256" key="3">
    <source>
        <dbReference type="ARBA" id="ARBA00022771"/>
    </source>
</evidence>
<dbReference type="InterPro" id="IPR036236">
    <property type="entry name" value="Znf_C2H2_sf"/>
</dbReference>
<feature type="region of interest" description="Disordered" evidence="9">
    <location>
        <begin position="134"/>
        <end position="156"/>
    </location>
</feature>
<name>A0A6J8ERX1_MYTCO</name>
<sequence>MLQKSSVRKYFKRSIDDNTVKCQLCEVSLTNGGGTTNMLHHTRTKHPAEEKLNAKSKTDNQTTITSFVNSPRKADLARGRKLVGHFKHSTTLNAEMRKLIQDVTTRWNSTQLMLKRLVEQRRVLNDIMVDPSCTKKQDMDCNDDEPKPKRQRRPSAIDFLIHESPEKSEMDNDEHNSYLAKKPQPRDIYFTVEVRFLDQDDHNIIYGQEGKTMNISCATITGYDVKNIYIYENRNILAESNSNMVTFSIKPSRQHHSNWYLCCYGVTDAKYTEWVYVNLQVNYAPDVKVLFKVNRIDCVPDGLPDTYTFDRWEHQSEQGEHIRFLNGLENGTLILQTLPQQYQISGRYICTVSNGIPDMNGSILQTNFTSYNYQGPPIFVHDNRNVQFVDLFKPTTMTFLIYSNPVVEEIWIEGVAPYYTKNETILDFRISETELLYSEFGNKGHIKGNEIAFEFKMFSNDYEMYKIWTKNGLGEESFSFNIRAIGSPIFVHENSNVKSVELYKPLTLTFLISSYPIVEEIWIEGVASSYTKNETIHEFRISEKRELLYSEIGNKENIKGYEFAFEIKMFSNEYEMYKIWTKKRLGEDSFSFSIQAVGAPIFLRENRNVMHGELGEHLTLTFLLYSDPLLDDIWIQSVGTDCNQNRTKHEFRMSNTTLSYTAFGNRGNIKGYEIEIDTYIENSNDFRVYHICAKNELGLDFFIFEIEPSESGENNKKDRIGLITSSIFSAGLLVYITVLHICLFVRHRMKRTRRGHIQEPLHYNIYDEIGSISYEAVNIRRLDSNQQEPMLPARIISSPQNESITTTINYRAAMTVSTPSRVSLQESIVNAARRSYNAVTAIDTSFPLAIEEIRHSDRSYNEDSFASSDNSLQSFQRRSHQDENSSNSKRTSTSSSTSDGSRVEANATTTMGLNLNFGDGYENPYQIVVHENQGTHQYSSIINPNAAVDSARPTSDIDVQTTNVTDYVNLRF</sequence>
<dbReference type="SUPFAM" id="SSF57667">
    <property type="entry name" value="beta-beta-alpha zinc fingers"/>
    <property type="match status" value="1"/>
</dbReference>
<keyword evidence="7" id="KW-0325">Glycoprotein</keyword>
<feature type="compositionally biased region" description="Low complexity" evidence="9">
    <location>
        <begin position="885"/>
        <end position="900"/>
    </location>
</feature>
<keyword evidence="4" id="KW-0862">Zinc</keyword>
<evidence type="ECO:0000313" key="13">
    <source>
        <dbReference type="Proteomes" id="UP000507470"/>
    </source>
</evidence>
<protein>
    <recommendedName>
        <fullName evidence="11">BED-type domain-containing protein</fullName>
    </recommendedName>
</protein>
<keyword evidence="5 10" id="KW-0472">Membrane</keyword>
<keyword evidence="6" id="KW-1015">Disulfide bond</keyword>
<evidence type="ECO:0000313" key="12">
    <source>
        <dbReference type="EMBL" id="CAC5423230.1"/>
    </source>
</evidence>
<dbReference type="AlphaFoldDB" id="A0A6J8ERX1"/>
<feature type="region of interest" description="Disordered" evidence="9">
    <location>
        <begin position="860"/>
        <end position="904"/>
    </location>
</feature>
<keyword evidence="8" id="KW-0393">Immunoglobulin domain</keyword>
<dbReference type="OrthoDB" id="1607513at2759"/>
<dbReference type="GO" id="GO:0050839">
    <property type="term" value="F:cell adhesion molecule binding"/>
    <property type="evidence" value="ECO:0007669"/>
    <property type="project" value="TreeGrafter"/>
</dbReference>
<dbReference type="GO" id="GO:0008270">
    <property type="term" value="F:zinc ion binding"/>
    <property type="evidence" value="ECO:0007669"/>
    <property type="project" value="UniProtKB-KW"/>
</dbReference>
<dbReference type="EMBL" id="CACVKT020009753">
    <property type="protein sequence ID" value="CAC5423230.1"/>
    <property type="molecule type" value="Genomic_DNA"/>
</dbReference>
<dbReference type="InterPro" id="IPR051275">
    <property type="entry name" value="Cell_adhesion_signaling"/>
</dbReference>
<dbReference type="Pfam" id="PF02892">
    <property type="entry name" value="zf-BED"/>
    <property type="match status" value="1"/>
</dbReference>
<dbReference type="PANTHER" id="PTHR11640:SF31">
    <property type="entry name" value="IRREGULAR CHIASM C-ROUGHEST PROTEIN-RELATED"/>
    <property type="match status" value="1"/>
</dbReference>
<evidence type="ECO:0000256" key="10">
    <source>
        <dbReference type="SAM" id="Phobius"/>
    </source>
</evidence>
<proteinExistence type="predicted"/>
<dbReference type="GO" id="GO:0005911">
    <property type="term" value="C:cell-cell junction"/>
    <property type="evidence" value="ECO:0007669"/>
    <property type="project" value="TreeGrafter"/>
</dbReference>
<keyword evidence="3" id="KW-0863">Zinc-finger</keyword>
<evidence type="ECO:0000256" key="4">
    <source>
        <dbReference type="ARBA" id="ARBA00022833"/>
    </source>
</evidence>
<evidence type="ECO:0000256" key="9">
    <source>
        <dbReference type="SAM" id="MobiDB-lite"/>
    </source>
</evidence>
<evidence type="ECO:0000256" key="7">
    <source>
        <dbReference type="ARBA" id="ARBA00023180"/>
    </source>
</evidence>
<keyword evidence="2" id="KW-0479">Metal-binding</keyword>
<dbReference type="GO" id="GO:0003677">
    <property type="term" value="F:DNA binding"/>
    <property type="evidence" value="ECO:0007669"/>
    <property type="project" value="InterPro"/>
</dbReference>
<keyword evidence="10" id="KW-0812">Transmembrane</keyword>
<dbReference type="InterPro" id="IPR003656">
    <property type="entry name" value="Znf_BED"/>
</dbReference>
<reference evidence="12 13" key="1">
    <citation type="submission" date="2020-06" db="EMBL/GenBank/DDBJ databases">
        <authorList>
            <person name="Li R."/>
            <person name="Bekaert M."/>
        </authorList>
    </citation>
    <scope>NUCLEOTIDE SEQUENCE [LARGE SCALE GENOMIC DNA]</scope>
    <source>
        <strain evidence="13">wild</strain>
    </source>
</reference>
<dbReference type="Proteomes" id="UP000507470">
    <property type="component" value="Unassembled WGS sequence"/>
</dbReference>
<evidence type="ECO:0000256" key="2">
    <source>
        <dbReference type="ARBA" id="ARBA00022723"/>
    </source>
</evidence>
<dbReference type="PANTHER" id="PTHR11640">
    <property type="entry name" value="NEPHRIN"/>
    <property type="match status" value="1"/>
</dbReference>
<feature type="transmembrane region" description="Helical" evidence="10">
    <location>
        <begin position="720"/>
        <end position="745"/>
    </location>
</feature>
<dbReference type="GO" id="GO:0005886">
    <property type="term" value="C:plasma membrane"/>
    <property type="evidence" value="ECO:0007669"/>
    <property type="project" value="TreeGrafter"/>
</dbReference>
<dbReference type="GO" id="GO:0098609">
    <property type="term" value="P:cell-cell adhesion"/>
    <property type="evidence" value="ECO:0007669"/>
    <property type="project" value="TreeGrafter"/>
</dbReference>
<feature type="compositionally biased region" description="Basic and acidic residues" evidence="9">
    <location>
        <begin position="134"/>
        <end position="148"/>
    </location>
</feature>
<evidence type="ECO:0000256" key="1">
    <source>
        <dbReference type="ARBA" id="ARBA00004479"/>
    </source>
</evidence>
<evidence type="ECO:0000256" key="6">
    <source>
        <dbReference type="ARBA" id="ARBA00023157"/>
    </source>
</evidence>
<keyword evidence="13" id="KW-1185">Reference proteome</keyword>
<keyword evidence="10" id="KW-1133">Transmembrane helix</keyword>
<dbReference type="SMART" id="SM00614">
    <property type="entry name" value="ZnF_BED"/>
    <property type="match status" value="1"/>
</dbReference>
<accession>A0A6J8ERX1</accession>
<evidence type="ECO:0000259" key="11">
    <source>
        <dbReference type="Pfam" id="PF02892"/>
    </source>
</evidence>
<organism evidence="12 13">
    <name type="scientific">Mytilus coruscus</name>
    <name type="common">Sea mussel</name>
    <dbReference type="NCBI Taxonomy" id="42192"/>
    <lineage>
        <taxon>Eukaryota</taxon>
        <taxon>Metazoa</taxon>
        <taxon>Spiralia</taxon>
        <taxon>Lophotrochozoa</taxon>
        <taxon>Mollusca</taxon>
        <taxon>Bivalvia</taxon>
        <taxon>Autobranchia</taxon>
        <taxon>Pteriomorphia</taxon>
        <taxon>Mytilida</taxon>
        <taxon>Mytiloidea</taxon>
        <taxon>Mytilidae</taxon>
        <taxon>Mytilinae</taxon>
        <taxon>Mytilus</taxon>
    </lineage>
</organism>